<dbReference type="OrthoDB" id="784548at2759"/>
<evidence type="ECO:0000256" key="3">
    <source>
        <dbReference type="ARBA" id="ARBA00022679"/>
    </source>
</evidence>
<gene>
    <name evidence="5" type="ORF">CHC_T00008470001</name>
</gene>
<evidence type="ECO:0000256" key="4">
    <source>
        <dbReference type="SAM" id="MobiDB-lite"/>
    </source>
</evidence>
<dbReference type="InterPro" id="IPR003682">
    <property type="entry name" value="rRNA_ssu_MeTfrase_G"/>
</dbReference>
<keyword evidence="2" id="KW-0698">rRNA processing</keyword>
<protein>
    <submittedName>
        <fullName evidence="5">Similar to methyltransferase GidB</fullName>
    </submittedName>
</protein>
<reference evidence="6" key="1">
    <citation type="journal article" date="2013" name="Proc. Natl. Acad. Sci. U.S.A.">
        <title>Genome structure and metabolic features in the red seaweed Chondrus crispus shed light on evolution of the Archaeplastida.</title>
        <authorList>
            <person name="Collen J."/>
            <person name="Porcel B."/>
            <person name="Carre W."/>
            <person name="Ball S.G."/>
            <person name="Chaparro C."/>
            <person name="Tonon T."/>
            <person name="Barbeyron T."/>
            <person name="Michel G."/>
            <person name="Noel B."/>
            <person name="Valentin K."/>
            <person name="Elias M."/>
            <person name="Artiguenave F."/>
            <person name="Arun A."/>
            <person name="Aury J.M."/>
            <person name="Barbosa-Neto J.F."/>
            <person name="Bothwell J.H."/>
            <person name="Bouget F.Y."/>
            <person name="Brillet L."/>
            <person name="Cabello-Hurtado F."/>
            <person name="Capella-Gutierrez S."/>
            <person name="Charrier B."/>
            <person name="Cladiere L."/>
            <person name="Cock J.M."/>
            <person name="Coelho S.M."/>
            <person name="Colleoni C."/>
            <person name="Czjzek M."/>
            <person name="Da Silva C."/>
            <person name="Delage L."/>
            <person name="Denoeud F."/>
            <person name="Deschamps P."/>
            <person name="Dittami S.M."/>
            <person name="Gabaldon T."/>
            <person name="Gachon C.M."/>
            <person name="Groisillier A."/>
            <person name="Herve C."/>
            <person name="Jabbari K."/>
            <person name="Katinka M."/>
            <person name="Kloareg B."/>
            <person name="Kowalczyk N."/>
            <person name="Labadie K."/>
            <person name="Leblanc C."/>
            <person name="Lopez P.J."/>
            <person name="McLachlan D.H."/>
            <person name="Meslet-Cladiere L."/>
            <person name="Moustafa A."/>
            <person name="Nehr Z."/>
            <person name="Nyvall Collen P."/>
            <person name="Panaud O."/>
            <person name="Partensky F."/>
            <person name="Poulain J."/>
            <person name="Rensing S.A."/>
            <person name="Rousvoal S."/>
            <person name="Samson G."/>
            <person name="Symeonidi A."/>
            <person name="Weissenbach J."/>
            <person name="Zambounis A."/>
            <person name="Wincker P."/>
            <person name="Boyen C."/>
        </authorList>
    </citation>
    <scope>NUCLEOTIDE SEQUENCE [LARGE SCALE GENOMIC DNA]</scope>
    <source>
        <strain evidence="6">cv. Stackhouse</strain>
    </source>
</reference>
<dbReference type="Gene3D" id="3.40.50.150">
    <property type="entry name" value="Vaccinia Virus protein VP39"/>
    <property type="match status" value="1"/>
</dbReference>
<dbReference type="STRING" id="2769.R7QST8"/>
<accession>R7QST8</accession>
<dbReference type="GO" id="GO:0070043">
    <property type="term" value="F:rRNA (guanine-N7-)-methyltransferase activity"/>
    <property type="evidence" value="ECO:0007669"/>
    <property type="project" value="TreeGrafter"/>
</dbReference>
<dbReference type="AlphaFoldDB" id="R7QST8"/>
<sequence length="189" mass="20381">MAFSFSRRGRQEMRRTERDGRVAGESPKPVANVDSVLIENTHLIAPALAVLRHAADSQRLDVARLNALVRLTDLLLSESKRYNLTAIPTRDAVLLKHVVDALSLPPALDAEAAAAPGALRVVDIGTGAGFPGLVLAIARPQWDVTLLEAARKKTRFHDLVRRDLALPSVASVWEEGGGRRVESDASGTV</sequence>
<dbReference type="Gramene" id="CDF40571">
    <property type="protein sequence ID" value="CDF40571"/>
    <property type="gene ID" value="CHC_T00008470001"/>
</dbReference>
<evidence type="ECO:0000313" key="6">
    <source>
        <dbReference type="Proteomes" id="UP000012073"/>
    </source>
</evidence>
<name>R7QST8_CHOCR</name>
<dbReference type="GeneID" id="17318584"/>
<evidence type="ECO:0000256" key="1">
    <source>
        <dbReference type="ARBA" id="ARBA00022490"/>
    </source>
</evidence>
<dbReference type="KEGG" id="ccp:CHC_T00008470001"/>
<dbReference type="EMBL" id="HG002201">
    <property type="protein sequence ID" value="CDF40571.1"/>
    <property type="molecule type" value="Genomic_DNA"/>
</dbReference>
<evidence type="ECO:0000256" key="2">
    <source>
        <dbReference type="ARBA" id="ARBA00022552"/>
    </source>
</evidence>
<dbReference type="PANTHER" id="PTHR31760:SF0">
    <property type="entry name" value="S-ADENOSYL-L-METHIONINE-DEPENDENT METHYLTRANSFERASES SUPERFAMILY PROTEIN"/>
    <property type="match status" value="1"/>
</dbReference>
<dbReference type="PANTHER" id="PTHR31760">
    <property type="entry name" value="S-ADENOSYL-L-METHIONINE-DEPENDENT METHYLTRANSFERASES SUPERFAMILY PROTEIN"/>
    <property type="match status" value="1"/>
</dbReference>
<dbReference type="GO" id="GO:0005829">
    <property type="term" value="C:cytosol"/>
    <property type="evidence" value="ECO:0007669"/>
    <property type="project" value="TreeGrafter"/>
</dbReference>
<dbReference type="SUPFAM" id="SSF53335">
    <property type="entry name" value="S-adenosyl-L-methionine-dependent methyltransferases"/>
    <property type="match status" value="1"/>
</dbReference>
<keyword evidence="1" id="KW-0963">Cytoplasm</keyword>
<feature type="region of interest" description="Disordered" evidence="4">
    <location>
        <begin position="1"/>
        <end position="27"/>
    </location>
</feature>
<evidence type="ECO:0000313" key="5">
    <source>
        <dbReference type="EMBL" id="CDF40571.1"/>
    </source>
</evidence>
<dbReference type="Pfam" id="PF02527">
    <property type="entry name" value="GidB"/>
    <property type="match status" value="1"/>
</dbReference>
<dbReference type="InterPro" id="IPR029063">
    <property type="entry name" value="SAM-dependent_MTases_sf"/>
</dbReference>
<dbReference type="Proteomes" id="UP000012073">
    <property type="component" value="Unassembled WGS sequence"/>
</dbReference>
<feature type="compositionally biased region" description="Basic and acidic residues" evidence="4">
    <location>
        <begin position="9"/>
        <end position="22"/>
    </location>
</feature>
<organism evidence="5 6">
    <name type="scientific">Chondrus crispus</name>
    <name type="common">Carrageen Irish moss</name>
    <name type="synonym">Polymorpha crispa</name>
    <dbReference type="NCBI Taxonomy" id="2769"/>
    <lineage>
        <taxon>Eukaryota</taxon>
        <taxon>Rhodophyta</taxon>
        <taxon>Florideophyceae</taxon>
        <taxon>Rhodymeniophycidae</taxon>
        <taxon>Gigartinales</taxon>
        <taxon>Gigartinaceae</taxon>
        <taxon>Chondrus</taxon>
    </lineage>
</organism>
<keyword evidence="3 5" id="KW-0808">Transferase</keyword>
<keyword evidence="5" id="KW-0489">Methyltransferase</keyword>
<keyword evidence="6" id="KW-1185">Reference proteome</keyword>
<proteinExistence type="predicted"/>
<dbReference type="RefSeq" id="XP_005710865.1">
    <property type="nucleotide sequence ID" value="XM_005710808.1"/>
</dbReference>